<dbReference type="PANTHER" id="PTHR35535">
    <property type="entry name" value="HEAT SHOCK PROTEIN HSLJ"/>
    <property type="match status" value="1"/>
</dbReference>
<accession>A0A8T9Q5D7</accession>
<dbReference type="InterPro" id="IPR053147">
    <property type="entry name" value="Hsp_HslJ-like"/>
</dbReference>
<dbReference type="InterPro" id="IPR038670">
    <property type="entry name" value="HslJ-like_sf"/>
</dbReference>
<dbReference type="Pfam" id="PF03724">
    <property type="entry name" value="META"/>
    <property type="match status" value="1"/>
</dbReference>
<dbReference type="RefSeq" id="WP_244673736.1">
    <property type="nucleotide sequence ID" value="NZ_CP095046.1"/>
</dbReference>
<keyword evidence="4" id="KW-1185">Reference proteome</keyword>
<organism evidence="3 4">
    <name type="scientific">Hymenobacter cellulosilyticus</name>
    <dbReference type="NCBI Taxonomy" id="2932248"/>
    <lineage>
        <taxon>Bacteria</taxon>
        <taxon>Pseudomonadati</taxon>
        <taxon>Bacteroidota</taxon>
        <taxon>Cytophagia</taxon>
        <taxon>Cytophagales</taxon>
        <taxon>Hymenobacteraceae</taxon>
        <taxon>Hymenobacter</taxon>
    </lineage>
</organism>
<name>A0A8T9Q5D7_9BACT</name>
<dbReference type="InterPro" id="IPR005184">
    <property type="entry name" value="DUF306_Meta_HslJ"/>
</dbReference>
<evidence type="ECO:0000259" key="2">
    <source>
        <dbReference type="Pfam" id="PF03724"/>
    </source>
</evidence>
<gene>
    <name evidence="3" type="ORF">MUN79_16335</name>
</gene>
<feature type="domain" description="DUF306" evidence="2">
    <location>
        <begin position="40"/>
        <end position="141"/>
    </location>
</feature>
<sequence>MKKPLFLLCSTALILQLASCRSTVPVTATPGASTPNTPLAELRNTRWVLRSLNNRAIVTPANGEAYILLRNQELRAEGNAGCNRFGGTFTLTKPGELEFGPLMSTRMACLSDQDNTTEQGFLAALKATRTYQISGDTLRLYAPASPTPAAVLHAVYLH</sequence>
<reference evidence="3" key="1">
    <citation type="submission" date="2022-04" db="EMBL/GenBank/DDBJ databases">
        <title>Hymenobacter sp. isolated from the air.</title>
        <authorList>
            <person name="Won M."/>
            <person name="Lee C.-M."/>
            <person name="Woen H.-Y."/>
            <person name="Kwon S.-W."/>
        </authorList>
    </citation>
    <scope>NUCLEOTIDE SEQUENCE</scope>
    <source>
        <strain evidence="3">5116S-3</strain>
    </source>
</reference>
<dbReference type="EMBL" id="CP095046">
    <property type="protein sequence ID" value="UOQ70313.1"/>
    <property type="molecule type" value="Genomic_DNA"/>
</dbReference>
<evidence type="ECO:0000256" key="1">
    <source>
        <dbReference type="SAM" id="SignalP"/>
    </source>
</evidence>
<protein>
    <submittedName>
        <fullName evidence="3">META domain-containing protein</fullName>
    </submittedName>
</protein>
<dbReference type="AlphaFoldDB" id="A0A8T9Q5D7"/>
<keyword evidence="1" id="KW-0732">Signal</keyword>
<evidence type="ECO:0000313" key="3">
    <source>
        <dbReference type="EMBL" id="UOQ70313.1"/>
    </source>
</evidence>
<evidence type="ECO:0000313" key="4">
    <source>
        <dbReference type="Proteomes" id="UP000831796"/>
    </source>
</evidence>
<proteinExistence type="predicted"/>
<dbReference type="Gene3D" id="2.40.128.270">
    <property type="match status" value="1"/>
</dbReference>
<feature type="signal peptide" evidence="1">
    <location>
        <begin position="1"/>
        <end position="28"/>
    </location>
</feature>
<dbReference type="KEGG" id="hcu:MUN79_16335"/>
<feature type="chain" id="PRO_5035730493" evidence="1">
    <location>
        <begin position="29"/>
        <end position="158"/>
    </location>
</feature>
<dbReference type="Proteomes" id="UP000831796">
    <property type="component" value="Chromosome"/>
</dbReference>
<dbReference type="PANTHER" id="PTHR35535:SF1">
    <property type="entry name" value="HEAT SHOCK PROTEIN HSLJ"/>
    <property type="match status" value="1"/>
</dbReference>